<dbReference type="EMBL" id="FNRJ01000016">
    <property type="protein sequence ID" value="SEB08595.1"/>
    <property type="molecule type" value="Genomic_DNA"/>
</dbReference>
<name>A0A1H4GG41_9GAMM</name>
<dbReference type="Proteomes" id="UP000242469">
    <property type="component" value="Unassembled WGS sequence"/>
</dbReference>
<dbReference type="RefSeq" id="WP_091827588.1">
    <property type="nucleotide sequence ID" value="NZ_FNRJ01000016.1"/>
</dbReference>
<evidence type="ECO:0000313" key="4">
    <source>
        <dbReference type="Proteomes" id="UP000242469"/>
    </source>
</evidence>
<evidence type="ECO:0008006" key="5">
    <source>
        <dbReference type="Google" id="ProtNLM"/>
    </source>
</evidence>
<sequence length="166" mass="18905">MLSRALAALLPLLLLTGCLPTLPSDSGVESTSNMAQKCHIDNDQLLGWLKYEHRYTSSTLNDKQQLLIDAEARQPKTLYPLLLSTPGQSPQHVARALEMLTALQLQPVEVDCGADQFLQLRLRQLQQQLNTLQQLEQLELDNQELKRQVDALTDLERQITRQREEH</sequence>
<accession>A0A1H4GG41</accession>
<dbReference type="AlphaFoldDB" id="A0A1H4GG41"/>
<feature type="signal peptide" evidence="2">
    <location>
        <begin position="1"/>
        <end position="23"/>
    </location>
</feature>
<reference evidence="4" key="1">
    <citation type="submission" date="2016-10" db="EMBL/GenBank/DDBJ databases">
        <authorList>
            <person name="Varghese N."/>
            <person name="Submissions S."/>
        </authorList>
    </citation>
    <scope>NUCLEOTIDE SEQUENCE [LARGE SCALE GENOMIC DNA]</scope>
    <source>
        <strain evidence="4">DSM 11526</strain>
    </source>
</reference>
<dbReference type="STRING" id="1122198.SAMN02745729_11641"/>
<evidence type="ECO:0000256" key="1">
    <source>
        <dbReference type="SAM" id="Coils"/>
    </source>
</evidence>
<keyword evidence="4" id="KW-1185">Reference proteome</keyword>
<evidence type="ECO:0000313" key="3">
    <source>
        <dbReference type="EMBL" id="SEB08595.1"/>
    </source>
</evidence>
<dbReference type="PROSITE" id="PS51257">
    <property type="entry name" value="PROKAR_LIPOPROTEIN"/>
    <property type="match status" value="1"/>
</dbReference>
<protein>
    <recommendedName>
        <fullName evidence="5">YfhG lipoprotein</fullName>
    </recommendedName>
</protein>
<keyword evidence="1" id="KW-0175">Coiled coil</keyword>
<organism evidence="3 4">
    <name type="scientific">Marinobacterium iners DSM 11526</name>
    <dbReference type="NCBI Taxonomy" id="1122198"/>
    <lineage>
        <taxon>Bacteria</taxon>
        <taxon>Pseudomonadati</taxon>
        <taxon>Pseudomonadota</taxon>
        <taxon>Gammaproteobacteria</taxon>
        <taxon>Oceanospirillales</taxon>
        <taxon>Oceanospirillaceae</taxon>
        <taxon>Marinobacterium</taxon>
    </lineage>
</organism>
<gene>
    <name evidence="3" type="ORF">SAMN02745729_11641</name>
</gene>
<dbReference type="OrthoDB" id="9894671at2"/>
<feature type="coiled-coil region" evidence="1">
    <location>
        <begin position="115"/>
        <end position="165"/>
    </location>
</feature>
<keyword evidence="2" id="KW-0732">Signal</keyword>
<evidence type="ECO:0000256" key="2">
    <source>
        <dbReference type="SAM" id="SignalP"/>
    </source>
</evidence>
<proteinExistence type="predicted"/>
<feature type="chain" id="PRO_5017195679" description="YfhG lipoprotein" evidence="2">
    <location>
        <begin position="24"/>
        <end position="166"/>
    </location>
</feature>